<dbReference type="RefSeq" id="WP_085897339.1">
    <property type="nucleotide sequence ID" value="NZ_FWFY01000010.1"/>
</dbReference>
<keyword evidence="4" id="KW-1185">Reference proteome</keyword>
<sequence length="212" mass="21718">MTEDEFEALERAMEEAGGVAESFSRELERMRAGLSETTRDLGRLERGFSGGIRRAIDGVLFEGRSVGGALKGLAGSMSHTVYGNAMRPVTDRLGGMLAQGVNGLVAGLMPFAEGGAFAGGRVTPFARGGVVSGPVAFPMRGGTGLMGEAGPEAILPLARGADGRLGVAAGGGGGAAQVTVNISTPDIEGFRRSRGQVAAQIARAVDRGRRDR</sequence>
<evidence type="ECO:0000313" key="4">
    <source>
        <dbReference type="Proteomes" id="UP000240624"/>
    </source>
</evidence>
<evidence type="ECO:0000313" key="3">
    <source>
        <dbReference type="Proteomes" id="UP000193495"/>
    </source>
</evidence>
<dbReference type="AlphaFoldDB" id="A0A1X6ZVQ3"/>
<reference evidence="1 4" key="2">
    <citation type="submission" date="2018-03" db="EMBL/GenBank/DDBJ databases">
        <title>Genomic Encyclopedia of Archaeal and Bacterial Type Strains, Phase II (KMG-II): from individual species to whole genera.</title>
        <authorList>
            <person name="Goeker M."/>
        </authorList>
    </citation>
    <scope>NUCLEOTIDE SEQUENCE [LARGE SCALE GENOMIC DNA]</scope>
    <source>
        <strain evidence="1 4">DSM 29956</strain>
    </source>
</reference>
<dbReference type="EMBL" id="PYGB01000011">
    <property type="protein sequence ID" value="PSK83009.1"/>
    <property type="molecule type" value="Genomic_DNA"/>
</dbReference>
<dbReference type="Proteomes" id="UP000193495">
    <property type="component" value="Unassembled WGS sequence"/>
</dbReference>
<dbReference type="Proteomes" id="UP000240624">
    <property type="component" value="Unassembled WGS sequence"/>
</dbReference>
<gene>
    <name evidence="1" type="ORF">CLV79_111127</name>
    <name evidence="2" type="ORF">LOS8367_03024</name>
</gene>
<accession>A0A1X6ZVQ3</accession>
<name>A0A1X6ZVQ3_9RHOB</name>
<proteinExistence type="predicted"/>
<dbReference type="OrthoDB" id="8448547at2"/>
<protein>
    <recommendedName>
        <fullName evidence="5">Lambda family phage tail tape measure protein</fullName>
    </recommendedName>
</protein>
<reference evidence="2 3" key="1">
    <citation type="submission" date="2017-03" db="EMBL/GenBank/DDBJ databases">
        <authorList>
            <person name="Afonso C.L."/>
            <person name="Miller P.J."/>
            <person name="Scott M.A."/>
            <person name="Spackman E."/>
            <person name="Goraichik I."/>
            <person name="Dimitrov K.M."/>
            <person name="Suarez D.L."/>
            <person name="Swayne D.E."/>
        </authorList>
    </citation>
    <scope>NUCLEOTIDE SEQUENCE [LARGE SCALE GENOMIC DNA]</scope>
    <source>
        <strain evidence="2 3">CECT 8367</strain>
    </source>
</reference>
<evidence type="ECO:0000313" key="1">
    <source>
        <dbReference type="EMBL" id="PSK83009.1"/>
    </source>
</evidence>
<dbReference type="EMBL" id="FWFY01000010">
    <property type="protein sequence ID" value="SLN62268.1"/>
    <property type="molecule type" value="Genomic_DNA"/>
</dbReference>
<evidence type="ECO:0008006" key="5">
    <source>
        <dbReference type="Google" id="ProtNLM"/>
    </source>
</evidence>
<evidence type="ECO:0000313" key="2">
    <source>
        <dbReference type="EMBL" id="SLN62268.1"/>
    </source>
</evidence>
<organism evidence="2 3">
    <name type="scientific">Limimaricola soesokkakensis</name>
    <dbReference type="NCBI Taxonomy" id="1343159"/>
    <lineage>
        <taxon>Bacteria</taxon>
        <taxon>Pseudomonadati</taxon>
        <taxon>Pseudomonadota</taxon>
        <taxon>Alphaproteobacteria</taxon>
        <taxon>Rhodobacterales</taxon>
        <taxon>Paracoccaceae</taxon>
        <taxon>Limimaricola</taxon>
    </lineage>
</organism>